<dbReference type="GO" id="GO:0005886">
    <property type="term" value="C:plasma membrane"/>
    <property type="evidence" value="ECO:0007669"/>
    <property type="project" value="UniProtKB-SubCell"/>
</dbReference>
<dbReference type="CDD" id="cd06261">
    <property type="entry name" value="TM_PBP2"/>
    <property type="match status" value="1"/>
</dbReference>
<evidence type="ECO:0000256" key="3">
    <source>
        <dbReference type="ARBA" id="ARBA00022475"/>
    </source>
</evidence>
<gene>
    <name evidence="9" type="ORF">Aph01nite_55060</name>
</gene>
<evidence type="ECO:0000313" key="9">
    <source>
        <dbReference type="EMBL" id="GIH27196.1"/>
    </source>
</evidence>
<evidence type="ECO:0000256" key="1">
    <source>
        <dbReference type="ARBA" id="ARBA00004651"/>
    </source>
</evidence>
<keyword evidence="4 7" id="KW-0812">Transmembrane</keyword>
<feature type="transmembrane region" description="Helical" evidence="7">
    <location>
        <begin position="237"/>
        <end position="255"/>
    </location>
</feature>
<dbReference type="AlphaFoldDB" id="A0A919UMD1"/>
<dbReference type="InterPro" id="IPR000515">
    <property type="entry name" value="MetI-like"/>
</dbReference>
<name>A0A919UMD1_9ACTN</name>
<evidence type="ECO:0000256" key="4">
    <source>
        <dbReference type="ARBA" id="ARBA00022692"/>
    </source>
</evidence>
<evidence type="ECO:0000256" key="6">
    <source>
        <dbReference type="ARBA" id="ARBA00023136"/>
    </source>
</evidence>
<feature type="transmembrane region" description="Helical" evidence="7">
    <location>
        <begin position="174"/>
        <end position="197"/>
    </location>
</feature>
<dbReference type="Gene3D" id="1.10.3720.10">
    <property type="entry name" value="MetI-like"/>
    <property type="match status" value="1"/>
</dbReference>
<feature type="transmembrane region" description="Helical" evidence="7">
    <location>
        <begin position="7"/>
        <end position="28"/>
    </location>
</feature>
<reference evidence="9" key="1">
    <citation type="submission" date="2021-01" db="EMBL/GenBank/DDBJ databases">
        <title>Whole genome shotgun sequence of Acrocarpospora phusangensis NBRC 108782.</title>
        <authorList>
            <person name="Komaki H."/>
            <person name="Tamura T."/>
        </authorList>
    </citation>
    <scope>NUCLEOTIDE SEQUENCE</scope>
    <source>
        <strain evidence="9">NBRC 108782</strain>
    </source>
</reference>
<dbReference type="InterPro" id="IPR035906">
    <property type="entry name" value="MetI-like_sf"/>
</dbReference>
<keyword evidence="3" id="KW-1003">Cell membrane</keyword>
<evidence type="ECO:0000259" key="8">
    <source>
        <dbReference type="PROSITE" id="PS50928"/>
    </source>
</evidence>
<keyword evidence="5 7" id="KW-1133">Transmembrane helix</keyword>
<dbReference type="PANTHER" id="PTHR32243">
    <property type="entry name" value="MALTOSE TRANSPORT SYSTEM PERMEASE-RELATED"/>
    <property type="match status" value="1"/>
</dbReference>
<protein>
    <submittedName>
        <fullName evidence="9">Sugar ABC transporter permease</fullName>
    </submittedName>
</protein>
<comment type="caution">
    <text evidence="9">The sequence shown here is derived from an EMBL/GenBank/DDBJ whole genome shotgun (WGS) entry which is preliminary data.</text>
</comment>
<keyword evidence="2 7" id="KW-0813">Transport</keyword>
<comment type="similarity">
    <text evidence="7">Belongs to the binding-protein-dependent transport system permease family.</text>
</comment>
<feature type="transmembrane region" description="Helical" evidence="7">
    <location>
        <begin position="130"/>
        <end position="153"/>
    </location>
</feature>
<keyword evidence="10" id="KW-1185">Reference proteome</keyword>
<feature type="transmembrane region" description="Helical" evidence="7">
    <location>
        <begin position="98"/>
        <end position="118"/>
    </location>
</feature>
<comment type="subcellular location">
    <subcellularLocation>
        <location evidence="1 7">Cell membrane</location>
        <topology evidence="1 7">Multi-pass membrane protein</topology>
    </subcellularLocation>
</comment>
<keyword evidence="6 7" id="KW-0472">Membrane</keyword>
<feature type="domain" description="ABC transmembrane type-1" evidence="8">
    <location>
        <begin position="62"/>
        <end position="255"/>
    </location>
</feature>
<organism evidence="9 10">
    <name type="scientific">Acrocarpospora phusangensis</name>
    <dbReference type="NCBI Taxonomy" id="1070424"/>
    <lineage>
        <taxon>Bacteria</taxon>
        <taxon>Bacillati</taxon>
        <taxon>Actinomycetota</taxon>
        <taxon>Actinomycetes</taxon>
        <taxon>Streptosporangiales</taxon>
        <taxon>Streptosporangiaceae</taxon>
        <taxon>Acrocarpospora</taxon>
    </lineage>
</organism>
<dbReference type="SUPFAM" id="SSF161098">
    <property type="entry name" value="MetI-like"/>
    <property type="match status" value="1"/>
</dbReference>
<proteinExistence type="inferred from homology"/>
<dbReference type="InterPro" id="IPR050901">
    <property type="entry name" value="BP-dep_ABC_trans_perm"/>
</dbReference>
<accession>A0A919UMD1</accession>
<evidence type="ECO:0000256" key="7">
    <source>
        <dbReference type="RuleBase" id="RU363032"/>
    </source>
</evidence>
<dbReference type="PROSITE" id="PS50928">
    <property type="entry name" value="ABC_TM1"/>
    <property type="match status" value="1"/>
</dbReference>
<evidence type="ECO:0000256" key="5">
    <source>
        <dbReference type="ARBA" id="ARBA00022989"/>
    </source>
</evidence>
<evidence type="ECO:0000256" key="2">
    <source>
        <dbReference type="ARBA" id="ARBA00022448"/>
    </source>
</evidence>
<dbReference type="GO" id="GO:0055085">
    <property type="term" value="P:transmembrane transport"/>
    <property type="evidence" value="ECO:0007669"/>
    <property type="project" value="InterPro"/>
</dbReference>
<dbReference type="Pfam" id="PF00528">
    <property type="entry name" value="BPD_transp_1"/>
    <property type="match status" value="1"/>
</dbReference>
<dbReference type="EMBL" id="BOOA01000051">
    <property type="protein sequence ID" value="GIH27196.1"/>
    <property type="molecule type" value="Genomic_DNA"/>
</dbReference>
<sequence>MRLRWGLIDVLVVLYALIPVLWIVSLSFKDPSTITDGALLPTKWTWSNYAGIFRNDDFTRGLVNSIGIGLIATFIAMLFGTMAAYAIARLTFPGKRALIGFSLLIAMFPQISLVTPLFQIERALGLFDTWPGLILPYVTFALPLTIYTLSAFFKEIPTELERAAKMDGATPFQAFWKVIVPLAVPGMVTTAILAFIFCWNDFLFAISLTSSSAARTAPATISFFTGGSQFEDPTGSIAAAAVVITIPIVVFVLLFQRRIVAGLTSGAVKG</sequence>
<dbReference type="RefSeq" id="WP_204043856.1">
    <property type="nucleotide sequence ID" value="NZ_BOOA01000051.1"/>
</dbReference>
<dbReference type="Proteomes" id="UP000640052">
    <property type="component" value="Unassembled WGS sequence"/>
</dbReference>
<evidence type="ECO:0000313" key="10">
    <source>
        <dbReference type="Proteomes" id="UP000640052"/>
    </source>
</evidence>
<dbReference type="PANTHER" id="PTHR32243:SF18">
    <property type="entry name" value="INNER MEMBRANE ABC TRANSPORTER PERMEASE PROTEIN YCJP"/>
    <property type="match status" value="1"/>
</dbReference>
<feature type="transmembrane region" description="Helical" evidence="7">
    <location>
        <begin position="66"/>
        <end position="86"/>
    </location>
</feature>